<dbReference type="EMBL" id="CP068108">
    <property type="protein sequence ID" value="QQU01507.1"/>
    <property type="molecule type" value="Genomic_DNA"/>
</dbReference>
<dbReference type="GO" id="GO:0016020">
    <property type="term" value="C:membrane"/>
    <property type="evidence" value="ECO:0007669"/>
    <property type="project" value="UniProtKB-SubCell"/>
</dbReference>
<dbReference type="AlphaFoldDB" id="A0A9Q6Z760"/>
<dbReference type="RefSeq" id="WP_002992083.1">
    <property type="nucleotide sequence ID" value="NZ_CP068108.1"/>
</dbReference>
<keyword evidence="7" id="KW-0813">Transport</keyword>
<dbReference type="GeneID" id="93527424"/>
<dbReference type="GO" id="GO:0034220">
    <property type="term" value="P:monoatomic ion transmembrane transport"/>
    <property type="evidence" value="ECO:0007669"/>
    <property type="project" value="UniProtKB-KW"/>
</dbReference>
<feature type="transmembrane region" description="Helical" evidence="5">
    <location>
        <begin position="136"/>
        <end position="159"/>
    </location>
</feature>
<evidence type="ECO:0000256" key="1">
    <source>
        <dbReference type="ARBA" id="ARBA00004141"/>
    </source>
</evidence>
<evidence type="ECO:0000259" key="6">
    <source>
        <dbReference type="Pfam" id="PF07885"/>
    </source>
</evidence>
<feature type="transmembrane region" description="Helical" evidence="5">
    <location>
        <begin position="108"/>
        <end position="129"/>
    </location>
</feature>
<organism evidence="7 8">
    <name type="scientific">Myroides odoratus</name>
    <name type="common">Flavobacterium odoratum</name>
    <dbReference type="NCBI Taxonomy" id="256"/>
    <lineage>
        <taxon>Bacteria</taxon>
        <taxon>Pseudomonadati</taxon>
        <taxon>Bacteroidota</taxon>
        <taxon>Flavobacteriia</taxon>
        <taxon>Flavobacteriales</taxon>
        <taxon>Flavobacteriaceae</taxon>
        <taxon>Myroides</taxon>
    </lineage>
</organism>
<dbReference type="InterPro" id="IPR027359">
    <property type="entry name" value="Volt_channel_dom_sf"/>
</dbReference>
<gene>
    <name evidence="7" type="ORF">I6I88_07135</name>
</gene>
<dbReference type="OrthoDB" id="9799090at2"/>
<dbReference type="Gene3D" id="1.20.120.350">
    <property type="entry name" value="Voltage-gated potassium channels. Chain C"/>
    <property type="match status" value="1"/>
</dbReference>
<evidence type="ECO:0000256" key="4">
    <source>
        <dbReference type="ARBA" id="ARBA00023136"/>
    </source>
</evidence>
<dbReference type="Pfam" id="PF07885">
    <property type="entry name" value="Ion_trans_2"/>
    <property type="match status" value="1"/>
</dbReference>
<evidence type="ECO:0000313" key="7">
    <source>
        <dbReference type="EMBL" id="QQU01507.1"/>
    </source>
</evidence>
<accession>A0A9Q6Z760</accession>
<keyword evidence="4 5" id="KW-0472">Membrane</keyword>
<keyword evidence="2 5" id="KW-0812">Transmembrane</keyword>
<evidence type="ECO:0000256" key="2">
    <source>
        <dbReference type="ARBA" id="ARBA00022692"/>
    </source>
</evidence>
<dbReference type="Gene3D" id="1.10.287.70">
    <property type="match status" value="1"/>
</dbReference>
<feature type="domain" description="Potassium channel" evidence="6">
    <location>
        <begin position="145"/>
        <end position="222"/>
    </location>
</feature>
<sequence>MSEAISKEKVKLQIIKTLHIISAFMLIVLGVSISIDTFSNISYLTGHTYMKIQLWICIYFLLSLFIEFILSKKKSKFFWNNIIFILISIPYLNLFQALDISFSSEVKYFFRFIPLIRGGYALGFVIIMLSRKKISGLFFSYILILMSLIYFYSLIFYVFEHEINPDVNSYFDALWWAAMGATTTGSNIIAITPVGKILSVITAISGITMFPFFTVYVTSLVQRKIAFQGKKITKEQKSE</sequence>
<dbReference type="Proteomes" id="UP000596202">
    <property type="component" value="Chromosome"/>
</dbReference>
<feature type="transmembrane region" description="Helical" evidence="5">
    <location>
        <begin position="52"/>
        <end position="70"/>
    </location>
</feature>
<evidence type="ECO:0000256" key="5">
    <source>
        <dbReference type="SAM" id="Phobius"/>
    </source>
</evidence>
<keyword evidence="7" id="KW-0406">Ion transport</keyword>
<dbReference type="SUPFAM" id="SSF81324">
    <property type="entry name" value="Voltage-gated potassium channels"/>
    <property type="match status" value="1"/>
</dbReference>
<feature type="transmembrane region" description="Helical" evidence="5">
    <location>
        <begin position="197"/>
        <end position="221"/>
    </location>
</feature>
<proteinExistence type="predicted"/>
<feature type="transmembrane region" description="Helical" evidence="5">
    <location>
        <begin position="12"/>
        <end position="32"/>
    </location>
</feature>
<protein>
    <submittedName>
        <fullName evidence="7">Two pore domain potassium channel family protein</fullName>
    </submittedName>
</protein>
<evidence type="ECO:0000313" key="8">
    <source>
        <dbReference type="Proteomes" id="UP000596202"/>
    </source>
</evidence>
<evidence type="ECO:0000256" key="3">
    <source>
        <dbReference type="ARBA" id="ARBA00022989"/>
    </source>
</evidence>
<comment type="subcellular location">
    <subcellularLocation>
        <location evidence="1">Membrane</location>
        <topology evidence="1">Multi-pass membrane protein</topology>
    </subcellularLocation>
</comment>
<keyword evidence="7" id="KW-0407">Ion channel</keyword>
<feature type="transmembrane region" description="Helical" evidence="5">
    <location>
        <begin position="77"/>
        <end position="96"/>
    </location>
</feature>
<keyword evidence="3 5" id="KW-1133">Transmembrane helix</keyword>
<name>A0A9Q6Z760_MYROD</name>
<dbReference type="InterPro" id="IPR013099">
    <property type="entry name" value="K_chnl_dom"/>
</dbReference>
<reference evidence="7 8" key="1">
    <citation type="submission" date="2021-01" db="EMBL/GenBank/DDBJ databases">
        <title>FDA dAtabase for Regulatory Grade micrObial Sequences (FDA-ARGOS): Supporting development and validation of Infectious Disease Dx tests.</title>
        <authorList>
            <person name="Sproer C."/>
            <person name="Gronow S."/>
            <person name="Severitt S."/>
            <person name="Schroder I."/>
            <person name="Tallon L."/>
            <person name="Sadzewicz L."/>
            <person name="Zhao X."/>
            <person name="Boylan J."/>
            <person name="Ott S."/>
            <person name="Bowen H."/>
            <person name="Vavikolanu K."/>
            <person name="Mehta A."/>
            <person name="Aluvathingal J."/>
            <person name="Nadendla S."/>
            <person name="Lowell S."/>
            <person name="Myers T."/>
            <person name="Yan Y."/>
            <person name="Sichtig H."/>
        </authorList>
    </citation>
    <scope>NUCLEOTIDE SEQUENCE [LARGE SCALE GENOMIC DNA]</scope>
    <source>
        <strain evidence="7 8">FDAARGOS_1131</strain>
    </source>
</reference>